<evidence type="ECO:0000313" key="2">
    <source>
        <dbReference type="EMBL" id="CPV48029.1"/>
    </source>
</evidence>
<proteinExistence type="predicted"/>
<name>A0A0U0ZKM9_9MYCO</name>
<dbReference type="InterPro" id="IPR018711">
    <property type="entry name" value="NAGPA"/>
</dbReference>
<keyword evidence="2" id="KW-0449">Lipoprotein</keyword>
<feature type="domain" description="Phosphodiester glycosidase" evidence="1">
    <location>
        <begin position="265"/>
        <end position="333"/>
    </location>
</feature>
<accession>A0A0U0ZKM9</accession>
<dbReference type="Proteomes" id="UP000045782">
    <property type="component" value="Unassembled WGS sequence"/>
</dbReference>
<evidence type="ECO:0000313" key="3">
    <source>
        <dbReference type="Proteomes" id="UP000045782"/>
    </source>
</evidence>
<organism evidence="2 3">
    <name type="scientific">Mycobacteroides abscessus</name>
    <dbReference type="NCBI Taxonomy" id="36809"/>
    <lineage>
        <taxon>Bacteria</taxon>
        <taxon>Bacillati</taxon>
        <taxon>Actinomycetota</taxon>
        <taxon>Actinomycetes</taxon>
        <taxon>Mycobacteriales</taxon>
        <taxon>Mycobacteriaceae</taxon>
        <taxon>Mycobacteroides</taxon>
    </lineage>
</organism>
<dbReference type="Pfam" id="PF09992">
    <property type="entry name" value="NAGPA"/>
    <property type="match status" value="1"/>
</dbReference>
<evidence type="ECO:0000259" key="1">
    <source>
        <dbReference type="Pfam" id="PF09992"/>
    </source>
</evidence>
<gene>
    <name evidence="2" type="ORF">ERS075579_01952</name>
</gene>
<dbReference type="EMBL" id="CSWP01000003">
    <property type="protein sequence ID" value="CPV48029.1"/>
    <property type="molecule type" value="Genomic_DNA"/>
</dbReference>
<sequence length="370" mass="38748">MGMSHFSRLRRTATGPRLITTALGLMLVAALPIPATHNTARAEAAHDAVLAAIANTKGTFLVYNFGGGNPAPFRNAAGNEYTLDNGGHLMVIKSASSRLRANLLVDTHSGYQSRCERDPRARTSEGLWQASETYKPIAAWVAMGKPTFIINANFFDVRGQKGGNWKSTGCTSPLGAYVDTANGSANYNKQVTGTRVYAGKQALSGGDEVWTALATMVFSQGSAPEVIASAGPKDFGYATAPLEGLMDKGVQFVAVSGLKLLLPGFTEQLNDPGPAAARTALGYKSATDELMVFQGGSYTPDNLQDLYRGLGVDKAIALDGGSSSAIVLRRDAGGMWAGYGSPKGNCDTTYTLCDAAGGVGRALPSWLGFS</sequence>
<reference evidence="2 3" key="1">
    <citation type="submission" date="2015-03" db="EMBL/GenBank/DDBJ databases">
        <authorList>
            <person name="Murphy D."/>
        </authorList>
    </citation>
    <scope>NUCLEOTIDE SEQUENCE [LARGE SCALE GENOMIC DNA]</scope>
    <source>
        <strain evidence="2 3">PAP088</strain>
    </source>
</reference>
<protein>
    <submittedName>
        <fullName evidence="2">Putative lipoprotein LprO</fullName>
    </submittedName>
</protein>
<dbReference type="AlphaFoldDB" id="A0A0U0ZKM9"/>
<dbReference type="RefSeq" id="WP_052618914.1">
    <property type="nucleotide sequence ID" value="NZ_CSWP01000003.1"/>
</dbReference>